<organism evidence="2 3">
    <name type="scientific">Meloidogyne enterolobii</name>
    <name type="common">Root-knot nematode worm</name>
    <name type="synonym">Meloidogyne mayaguensis</name>
    <dbReference type="NCBI Taxonomy" id="390850"/>
    <lineage>
        <taxon>Eukaryota</taxon>
        <taxon>Metazoa</taxon>
        <taxon>Ecdysozoa</taxon>
        <taxon>Nematoda</taxon>
        <taxon>Chromadorea</taxon>
        <taxon>Rhabditida</taxon>
        <taxon>Tylenchina</taxon>
        <taxon>Tylenchomorpha</taxon>
        <taxon>Tylenchoidea</taxon>
        <taxon>Meloidogynidae</taxon>
        <taxon>Meloidogyninae</taxon>
        <taxon>Meloidogyne</taxon>
    </lineage>
</organism>
<reference evidence="2 3" key="1">
    <citation type="submission" date="2020-08" db="EMBL/GenBank/DDBJ databases">
        <authorList>
            <person name="Koutsovoulos G."/>
            <person name="Danchin GJ E."/>
        </authorList>
    </citation>
    <scope>NUCLEOTIDE SEQUENCE [LARGE SCALE GENOMIC DNA]</scope>
</reference>
<accession>A0A6V7VAY0</accession>
<feature type="region of interest" description="Disordered" evidence="1">
    <location>
        <begin position="30"/>
        <end position="49"/>
    </location>
</feature>
<evidence type="ECO:0000313" key="3">
    <source>
        <dbReference type="Proteomes" id="UP000580250"/>
    </source>
</evidence>
<dbReference type="EMBL" id="CAJEWN010000195">
    <property type="protein sequence ID" value="CAD2172146.1"/>
    <property type="molecule type" value="Genomic_DNA"/>
</dbReference>
<evidence type="ECO:0000256" key="1">
    <source>
        <dbReference type="SAM" id="MobiDB-lite"/>
    </source>
</evidence>
<feature type="compositionally biased region" description="Low complexity" evidence="1">
    <location>
        <begin position="151"/>
        <end position="174"/>
    </location>
</feature>
<name>A0A6V7VAY0_MELEN</name>
<gene>
    <name evidence="2" type="ORF">MENT_LOCUS23685</name>
</gene>
<feature type="compositionally biased region" description="Basic residues" evidence="1">
    <location>
        <begin position="185"/>
        <end position="198"/>
    </location>
</feature>
<evidence type="ECO:0000313" key="2">
    <source>
        <dbReference type="EMBL" id="CAD2172146.1"/>
    </source>
</evidence>
<protein>
    <submittedName>
        <fullName evidence="2">Uncharacterized protein</fullName>
    </submittedName>
</protein>
<proteinExistence type="predicted"/>
<dbReference type="Proteomes" id="UP000580250">
    <property type="component" value="Unassembled WGS sequence"/>
</dbReference>
<comment type="caution">
    <text evidence="2">The sequence shown here is derived from an EMBL/GenBank/DDBJ whole genome shotgun (WGS) entry which is preliminary data.</text>
</comment>
<feature type="compositionally biased region" description="Low complexity" evidence="1">
    <location>
        <begin position="202"/>
        <end position="217"/>
    </location>
</feature>
<feature type="region of interest" description="Disordered" evidence="1">
    <location>
        <begin position="146"/>
        <end position="224"/>
    </location>
</feature>
<dbReference type="AlphaFoldDB" id="A0A6V7VAY0"/>
<sequence length="301" mass="33304">MIQTQSLDPTPSNYYQNIQHSQTFQQRIIGNGGGGIHNQQQPSTASSHQIIQPNYEAPNHLHGLSSITVCPMDRQQNKLFSSDPSVHHQHHHWLSINNPSVLPSSSTVIGGTHDGGFPSHLFPSHYGNPNLNNHQIIPLNEEQQPTNDIQNTSTFSMSSSNNNPPHSSSSNNSFIVTTPSTIPKQVKKRGPRGKRNQQLKHNNITKSTTTTNNYNENYHSKQPPPIEQYKWMQVKRNTTTIATSSFIQGTVAALNGHSIINKEAINNNNLINNSLTNSTSLISSISPLGAQENVTNRTNFT</sequence>